<dbReference type="RefSeq" id="WP_089651484.1">
    <property type="nucleotide sequence ID" value="NZ_FNIZ01000004.1"/>
</dbReference>
<dbReference type="Proteomes" id="UP000198860">
    <property type="component" value="Unassembled WGS sequence"/>
</dbReference>
<protein>
    <submittedName>
        <fullName evidence="2">RQC domain-containing protein</fullName>
    </submittedName>
</protein>
<dbReference type="GO" id="GO:0043138">
    <property type="term" value="F:3'-5' DNA helicase activity"/>
    <property type="evidence" value="ECO:0007669"/>
    <property type="project" value="InterPro"/>
</dbReference>
<dbReference type="SUPFAM" id="SSF46785">
    <property type="entry name" value="Winged helix' DNA-binding domain"/>
    <property type="match status" value="1"/>
</dbReference>
<reference evidence="3" key="1">
    <citation type="submission" date="2016-10" db="EMBL/GenBank/DDBJ databases">
        <authorList>
            <person name="Varghese N."/>
            <person name="Submissions S."/>
        </authorList>
    </citation>
    <scope>NUCLEOTIDE SEQUENCE [LARGE SCALE GENOMIC DNA]</scope>
    <source>
        <strain evidence="3">CGMCC 1.3703</strain>
    </source>
</reference>
<dbReference type="InterPro" id="IPR036388">
    <property type="entry name" value="WH-like_DNA-bd_sf"/>
</dbReference>
<evidence type="ECO:0000313" key="3">
    <source>
        <dbReference type="Proteomes" id="UP000198860"/>
    </source>
</evidence>
<dbReference type="InterPro" id="IPR036390">
    <property type="entry name" value="WH_DNA-bd_sf"/>
</dbReference>
<feature type="domain" description="RQC" evidence="1">
    <location>
        <begin position="23"/>
        <end position="95"/>
    </location>
</feature>
<keyword evidence="3" id="KW-1185">Reference proteome</keyword>
<evidence type="ECO:0000313" key="2">
    <source>
        <dbReference type="EMBL" id="SDO30083.1"/>
    </source>
</evidence>
<dbReference type="Pfam" id="PF09382">
    <property type="entry name" value="RQC"/>
    <property type="match status" value="1"/>
</dbReference>
<dbReference type="GO" id="GO:0006260">
    <property type="term" value="P:DNA replication"/>
    <property type="evidence" value="ECO:0007669"/>
    <property type="project" value="InterPro"/>
</dbReference>
<sequence>MAPTPLTHKEIKIILDTADWIIARGGRSQLAKILKGSKEKKLLEFDLDESPGYGFYKNEKLEDVTKKINWMIKRDFIELQNFGKLPLIVFTDRGWLIQSYQYADKLVREWEEWIEDGKKAPDMTYLKDRDRQMILLMLEKIKETGNKAFIPYLQLWEEIDYKKVRAAIRKTIRVLEGKEPFDGSTLKDREERIQKALEGQPEYEIFR</sequence>
<dbReference type="STRING" id="240303.SAMN05421677_10463"/>
<name>A0A1H0IFB3_HALAD</name>
<accession>A0A1H0IFB3</accession>
<evidence type="ECO:0000259" key="1">
    <source>
        <dbReference type="Pfam" id="PF09382"/>
    </source>
</evidence>
<dbReference type="GO" id="GO:0006281">
    <property type="term" value="P:DNA repair"/>
    <property type="evidence" value="ECO:0007669"/>
    <property type="project" value="InterPro"/>
</dbReference>
<proteinExistence type="predicted"/>
<dbReference type="EMBL" id="FNIZ01000004">
    <property type="protein sequence ID" value="SDO30083.1"/>
    <property type="molecule type" value="Genomic_DNA"/>
</dbReference>
<gene>
    <name evidence="2" type="ORF">SAMN05421677_10463</name>
</gene>
<dbReference type="AlphaFoldDB" id="A0A1H0IFB3"/>
<dbReference type="Gene3D" id="1.10.10.10">
    <property type="entry name" value="Winged helix-like DNA-binding domain superfamily/Winged helix DNA-binding domain"/>
    <property type="match status" value="1"/>
</dbReference>
<dbReference type="InterPro" id="IPR018982">
    <property type="entry name" value="RQC_domain"/>
</dbReference>
<organism evidence="2 3">
    <name type="scientific">Halobacillus aidingensis</name>
    <dbReference type="NCBI Taxonomy" id="240303"/>
    <lineage>
        <taxon>Bacteria</taxon>
        <taxon>Bacillati</taxon>
        <taxon>Bacillota</taxon>
        <taxon>Bacilli</taxon>
        <taxon>Bacillales</taxon>
        <taxon>Bacillaceae</taxon>
        <taxon>Halobacillus</taxon>
    </lineage>
</organism>
<dbReference type="OrthoDB" id="9814785at2"/>
<dbReference type="NCBIfam" id="NF041107">
    <property type="entry name" value="RQC_minor_1"/>
    <property type="match status" value="1"/>
</dbReference>